<feature type="coiled-coil region" evidence="1">
    <location>
        <begin position="332"/>
        <end position="359"/>
    </location>
</feature>
<feature type="region of interest" description="Disordered" evidence="2">
    <location>
        <begin position="403"/>
        <end position="441"/>
    </location>
</feature>
<gene>
    <name evidence="3" type="ORF">B0T24DRAFT_631483</name>
</gene>
<feature type="compositionally biased region" description="Polar residues" evidence="2">
    <location>
        <begin position="422"/>
        <end position="441"/>
    </location>
</feature>
<keyword evidence="1" id="KW-0175">Coiled coil</keyword>
<protein>
    <submittedName>
        <fullName evidence="3">Uncharacterized protein</fullName>
    </submittedName>
</protein>
<organism evidence="3 4">
    <name type="scientific">Lasiosphaeria ovina</name>
    <dbReference type="NCBI Taxonomy" id="92902"/>
    <lineage>
        <taxon>Eukaryota</taxon>
        <taxon>Fungi</taxon>
        <taxon>Dikarya</taxon>
        <taxon>Ascomycota</taxon>
        <taxon>Pezizomycotina</taxon>
        <taxon>Sordariomycetes</taxon>
        <taxon>Sordariomycetidae</taxon>
        <taxon>Sordariales</taxon>
        <taxon>Lasiosphaeriaceae</taxon>
        <taxon>Lasiosphaeria</taxon>
    </lineage>
</organism>
<keyword evidence="4" id="KW-1185">Reference proteome</keyword>
<evidence type="ECO:0000256" key="2">
    <source>
        <dbReference type="SAM" id="MobiDB-lite"/>
    </source>
</evidence>
<reference evidence="3" key="2">
    <citation type="submission" date="2023-06" db="EMBL/GenBank/DDBJ databases">
        <authorList>
            <consortium name="Lawrence Berkeley National Laboratory"/>
            <person name="Haridas S."/>
            <person name="Hensen N."/>
            <person name="Bonometti L."/>
            <person name="Westerberg I."/>
            <person name="Brannstrom I.O."/>
            <person name="Guillou S."/>
            <person name="Cros-Aarteil S."/>
            <person name="Calhoun S."/>
            <person name="Kuo A."/>
            <person name="Mondo S."/>
            <person name="Pangilinan J."/>
            <person name="Riley R."/>
            <person name="Labutti K."/>
            <person name="Andreopoulos B."/>
            <person name="Lipzen A."/>
            <person name="Chen C."/>
            <person name="Yanf M."/>
            <person name="Daum C."/>
            <person name="Ng V."/>
            <person name="Clum A."/>
            <person name="Steindorff A."/>
            <person name="Ohm R."/>
            <person name="Martin F."/>
            <person name="Silar P."/>
            <person name="Natvig D."/>
            <person name="Lalanne C."/>
            <person name="Gautier V."/>
            <person name="Ament-Velasquez S.L."/>
            <person name="Kruys A."/>
            <person name="Hutchinson M.I."/>
            <person name="Powell A.J."/>
            <person name="Barry K."/>
            <person name="Miller A.N."/>
            <person name="Grigoriev I.V."/>
            <person name="Debuchy R."/>
            <person name="Gladieux P."/>
            <person name="Thoren M.H."/>
            <person name="Johannesson H."/>
        </authorList>
    </citation>
    <scope>NUCLEOTIDE SEQUENCE</scope>
    <source>
        <strain evidence="3">CBS 958.72</strain>
    </source>
</reference>
<dbReference type="EMBL" id="JAULSN010000006">
    <property type="protein sequence ID" value="KAK3369034.1"/>
    <property type="molecule type" value="Genomic_DNA"/>
</dbReference>
<comment type="caution">
    <text evidence="3">The sequence shown here is derived from an EMBL/GenBank/DDBJ whole genome shotgun (WGS) entry which is preliminary data.</text>
</comment>
<evidence type="ECO:0000313" key="3">
    <source>
        <dbReference type="EMBL" id="KAK3369034.1"/>
    </source>
</evidence>
<feature type="compositionally biased region" description="Basic residues" evidence="2">
    <location>
        <begin position="412"/>
        <end position="421"/>
    </location>
</feature>
<evidence type="ECO:0000256" key="1">
    <source>
        <dbReference type="SAM" id="Coils"/>
    </source>
</evidence>
<dbReference type="Proteomes" id="UP001287356">
    <property type="component" value="Unassembled WGS sequence"/>
</dbReference>
<proteinExistence type="predicted"/>
<accession>A0AAE0K2Z7</accession>
<evidence type="ECO:0000313" key="4">
    <source>
        <dbReference type="Proteomes" id="UP001287356"/>
    </source>
</evidence>
<reference evidence="3" key="1">
    <citation type="journal article" date="2023" name="Mol. Phylogenet. Evol.">
        <title>Genome-scale phylogeny and comparative genomics of the fungal order Sordariales.</title>
        <authorList>
            <person name="Hensen N."/>
            <person name="Bonometti L."/>
            <person name="Westerberg I."/>
            <person name="Brannstrom I.O."/>
            <person name="Guillou S."/>
            <person name="Cros-Aarteil S."/>
            <person name="Calhoun S."/>
            <person name="Haridas S."/>
            <person name="Kuo A."/>
            <person name="Mondo S."/>
            <person name="Pangilinan J."/>
            <person name="Riley R."/>
            <person name="LaButti K."/>
            <person name="Andreopoulos B."/>
            <person name="Lipzen A."/>
            <person name="Chen C."/>
            <person name="Yan M."/>
            <person name="Daum C."/>
            <person name="Ng V."/>
            <person name="Clum A."/>
            <person name="Steindorff A."/>
            <person name="Ohm R.A."/>
            <person name="Martin F."/>
            <person name="Silar P."/>
            <person name="Natvig D.O."/>
            <person name="Lalanne C."/>
            <person name="Gautier V."/>
            <person name="Ament-Velasquez S.L."/>
            <person name="Kruys A."/>
            <person name="Hutchinson M.I."/>
            <person name="Powell A.J."/>
            <person name="Barry K."/>
            <person name="Miller A.N."/>
            <person name="Grigoriev I.V."/>
            <person name="Debuchy R."/>
            <person name="Gladieux P."/>
            <person name="Hiltunen Thoren M."/>
            <person name="Johannesson H."/>
        </authorList>
    </citation>
    <scope>NUCLEOTIDE SEQUENCE</scope>
    <source>
        <strain evidence="3">CBS 958.72</strain>
    </source>
</reference>
<name>A0AAE0K2Z7_9PEZI</name>
<dbReference type="AlphaFoldDB" id="A0AAE0K2Z7"/>
<sequence>MVPELSGLRALQPEGFHGLAMKSMSFIFPKLDATGGTRDSRIAPSPPSCDQVLLDRLSCDRSPLDQPSFGASIQCPSHDSGCVLSPTLPQSKAVMALSGASRPQHHRRQGPSENLEPAIARIIPGTPGKDDAQMCPTLAAPSGVHPELPSADAQQPDVPHVTVTLPGMAEEGFVGLPGRNFSPSRPCADTICADEPVQPETEPESESEAQVQCEQSYAHLMAFPPADMAEDNRRFSEYWNCTFTAPIVQGFDFAQLGEFQSAYAEDCQPLNLKMQAEQKKIDVLVQKVCYKRQIIRQLQAEYLSASMKMRRGMGEERTPAEERFLYRFVAEEMRVESDIRVLEKEIKAIMRQVAKEREESLLCEFDPAARLATIREKAAEKIAEEEDLDWMKLMVGRMVGKNLEEPESGRPLRPHRAHNPRSTKPATGWNPNPSLDSTMQTISGNGREDAVAVPEWFKILDSRDKIELSAQGQVARFKELLALLANSSQKIREGQGHVVPKKPFNKHWHEPNEGWPYKHWQKHGGWWICRNGNNASLAENQCQPCRRRRQQDEASANNKRINKMMSPAAQYDGIMAEIQKAMDPAAEMDKAIIMARLKSERALADKLFCRSDEDGRDNGLHFQGIAPCLTRRRS</sequence>